<evidence type="ECO:0000259" key="7">
    <source>
        <dbReference type="PROSITE" id="PS50835"/>
    </source>
</evidence>
<dbReference type="InParanoid" id="G1KX27"/>
<dbReference type="Gene3D" id="2.60.40.10">
    <property type="entry name" value="Immunoglobulins"/>
    <property type="match status" value="1"/>
</dbReference>
<reference evidence="8" key="2">
    <citation type="submission" date="2025-08" db="UniProtKB">
        <authorList>
            <consortium name="Ensembl"/>
        </authorList>
    </citation>
    <scope>IDENTIFICATION</scope>
</reference>
<dbReference type="PANTHER" id="PTHR11860:SF87">
    <property type="entry name" value="CMRF35-LIKE MOLECULE 8"/>
    <property type="match status" value="1"/>
</dbReference>
<keyword evidence="2 5" id="KW-0812">Transmembrane</keyword>
<evidence type="ECO:0000256" key="2">
    <source>
        <dbReference type="ARBA" id="ARBA00022692"/>
    </source>
</evidence>
<dbReference type="Proteomes" id="UP000001646">
    <property type="component" value="Chromosome 2"/>
</dbReference>
<keyword evidence="5" id="KW-1133">Transmembrane helix</keyword>
<evidence type="ECO:0000256" key="1">
    <source>
        <dbReference type="ARBA" id="ARBA00004370"/>
    </source>
</evidence>
<dbReference type="GO" id="GO:0005886">
    <property type="term" value="C:plasma membrane"/>
    <property type="evidence" value="ECO:0000318"/>
    <property type="project" value="GO_Central"/>
</dbReference>
<dbReference type="eggNOG" id="ENOG502SURU">
    <property type="taxonomic scope" value="Eukaryota"/>
</dbReference>
<dbReference type="CDD" id="cd05716">
    <property type="entry name" value="IgV_pIgR_like"/>
    <property type="match status" value="1"/>
</dbReference>
<feature type="domain" description="Ig-like" evidence="7">
    <location>
        <begin position="21"/>
        <end position="146"/>
    </location>
</feature>
<reference evidence="8" key="3">
    <citation type="submission" date="2025-09" db="UniProtKB">
        <authorList>
            <consortium name="Ensembl"/>
        </authorList>
    </citation>
    <scope>IDENTIFICATION</scope>
</reference>
<feature type="compositionally biased region" description="Polar residues" evidence="4">
    <location>
        <begin position="145"/>
        <end position="155"/>
    </location>
</feature>
<dbReference type="AlphaFoldDB" id="G1KX27"/>
<evidence type="ECO:0000256" key="6">
    <source>
        <dbReference type="SAM" id="SignalP"/>
    </source>
</evidence>
<dbReference type="Ensembl" id="ENSACAT00000024963.3">
    <property type="protein sequence ID" value="ENSACAP00000019783.3"/>
    <property type="gene ID" value="ENSACAG00000021973.3"/>
</dbReference>
<dbReference type="SUPFAM" id="SSF48726">
    <property type="entry name" value="Immunoglobulin"/>
    <property type="match status" value="1"/>
</dbReference>
<keyword evidence="3 5" id="KW-0472">Membrane</keyword>
<proteinExistence type="predicted"/>
<feature type="signal peptide" evidence="6">
    <location>
        <begin position="1"/>
        <end position="25"/>
    </location>
</feature>
<evidence type="ECO:0000256" key="4">
    <source>
        <dbReference type="SAM" id="MobiDB-lite"/>
    </source>
</evidence>
<dbReference type="PANTHER" id="PTHR11860">
    <property type="entry name" value="POLYMERIC-IMMUNOGLOBULIN RECEPTOR"/>
    <property type="match status" value="1"/>
</dbReference>
<dbReference type="GO" id="GO:0007165">
    <property type="term" value="P:signal transduction"/>
    <property type="evidence" value="ECO:0000318"/>
    <property type="project" value="GO_Central"/>
</dbReference>
<evidence type="ECO:0000256" key="5">
    <source>
        <dbReference type="SAM" id="Phobius"/>
    </source>
</evidence>
<sequence length="351" mass="39749">MDSRTMRLVKMFSLLSWVLIPGYWALSGPNEVHGDVGASLSVKCCYDKDYENQSKYWCKFKTFLKVFSELYCAVLIRSELDKKVEDSRISIQDSKKTLCFKVNMNNLTLKDAGLYQCGITHRIFPDSTHNIKVIIYQDPEEESTITEQPEKISNTEQDERLSSTKTSDPGRIAEDTDESSSSPIPTEAPRETYVNMLIYCTVLLFILLLLAAVVLVVMSRKKKTGVCLLRKKEINMSVMASTDNIEDVHVEDTNLDCPPDAEGTGLYRVVEVHPKHTYDEIHFQEKAMDNRNEGPYITLTFSDIQEQTVYDNVGFPSQASVHLPSQEGMYAKVNKKPGQKGSVINLTEVQT</sequence>
<protein>
    <recommendedName>
        <fullName evidence="7">Ig-like domain-containing protein</fullName>
    </recommendedName>
</protein>
<dbReference type="GeneTree" id="ENSGT00940000159622"/>
<dbReference type="InterPro" id="IPR007110">
    <property type="entry name" value="Ig-like_dom"/>
</dbReference>
<dbReference type="HOGENOM" id="CLU_051023_4_3_1"/>
<accession>G1KX27</accession>
<evidence type="ECO:0000313" key="9">
    <source>
        <dbReference type="Proteomes" id="UP000001646"/>
    </source>
</evidence>
<dbReference type="InterPro" id="IPR013106">
    <property type="entry name" value="Ig_V-set"/>
</dbReference>
<feature type="transmembrane region" description="Helical" evidence="5">
    <location>
        <begin position="196"/>
        <end position="218"/>
    </location>
</feature>
<dbReference type="InterPro" id="IPR036179">
    <property type="entry name" value="Ig-like_dom_sf"/>
</dbReference>
<dbReference type="SMART" id="SM00409">
    <property type="entry name" value="IG"/>
    <property type="match status" value="1"/>
</dbReference>
<dbReference type="Pfam" id="PF07686">
    <property type="entry name" value="V-set"/>
    <property type="match status" value="1"/>
</dbReference>
<comment type="subcellular location">
    <subcellularLocation>
        <location evidence="1">Membrane</location>
    </subcellularLocation>
</comment>
<dbReference type="InterPro" id="IPR050671">
    <property type="entry name" value="CD300_family_receptors"/>
</dbReference>
<organism evidence="8 9">
    <name type="scientific">Anolis carolinensis</name>
    <name type="common">Green anole</name>
    <name type="synonym">American chameleon</name>
    <dbReference type="NCBI Taxonomy" id="28377"/>
    <lineage>
        <taxon>Eukaryota</taxon>
        <taxon>Metazoa</taxon>
        <taxon>Chordata</taxon>
        <taxon>Craniata</taxon>
        <taxon>Vertebrata</taxon>
        <taxon>Euteleostomi</taxon>
        <taxon>Lepidosauria</taxon>
        <taxon>Squamata</taxon>
        <taxon>Bifurcata</taxon>
        <taxon>Unidentata</taxon>
        <taxon>Episquamata</taxon>
        <taxon>Toxicofera</taxon>
        <taxon>Iguania</taxon>
        <taxon>Dactyloidae</taxon>
        <taxon>Anolis</taxon>
    </lineage>
</organism>
<feature type="chain" id="PRO_5032630332" description="Ig-like domain-containing protein" evidence="6">
    <location>
        <begin position="26"/>
        <end position="351"/>
    </location>
</feature>
<evidence type="ECO:0000313" key="8">
    <source>
        <dbReference type="Ensembl" id="ENSACAP00000019783.3"/>
    </source>
</evidence>
<name>G1KX27_ANOCA</name>
<dbReference type="GO" id="GO:0004888">
    <property type="term" value="F:transmembrane signaling receptor activity"/>
    <property type="evidence" value="ECO:0000318"/>
    <property type="project" value="GO_Central"/>
</dbReference>
<keyword evidence="9" id="KW-1185">Reference proteome</keyword>
<dbReference type="PROSITE" id="PS50835">
    <property type="entry name" value="IG_LIKE"/>
    <property type="match status" value="1"/>
</dbReference>
<reference evidence="8 9" key="1">
    <citation type="submission" date="2009-12" db="EMBL/GenBank/DDBJ databases">
        <title>The Genome Sequence of Anolis carolinensis (Green Anole Lizard).</title>
        <authorList>
            <consortium name="The Genome Sequencing Platform"/>
            <person name="Di Palma F."/>
            <person name="Alfoldi J."/>
            <person name="Heiman D."/>
            <person name="Young S."/>
            <person name="Grabherr M."/>
            <person name="Johnson J."/>
            <person name="Lander E.S."/>
            <person name="Lindblad-Toh K."/>
        </authorList>
    </citation>
    <scope>NUCLEOTIDE SEQUENCE [LARGE SCALE GENOMIC DNA]</scope>
    <source>
        <strain evidence="8 9">JBL SC #1</strain>
    </source>
</reference>
<dbReference type="InterPro" id="IPR003599">
    <property type="entry name" value="Ig_sub"/>
</dbReference>
<dbReference type="InterPro" id="IPR013783">
    <property type="entry name" value="Ig-like_fold"/>
</dbReference>
<evidence type="ECO:0000256" key="3">
    <source>
        <dbReference type="ARBA" id="ARBA00023136"/>
    </source>
</evidence>
<feature type="region of interest" description="Disordered" evidence="4">
    <location>
        <begin position="141"/>
        <end position="187"/>
    </location>
</feature>
<dbReference type="Bgee" id="ENSACAG00000021973">
    <property type="expression patterns" value="Expressed in liver and 1 other cell type or tissue"/>
</dbReference>
<keyword evidence="6" id="KW-0732">Signal</keyword>